<dbReference type="SUPFAM" id="SSF89392">
    <property type="entry name" value="Prokaryotic lipoproteins and lipoprotein localization factors"/>
    <property type="match status" value="1"/>
</dbReference>
<dbReference type="EMBL" id="JBHSKF010000003">
    <property type="protein sequence ID" value="MFC5287246.1"/>
    <property type="molecule type" value="Genomic_DNA"/>
</dbReference>
<evidence type="ECO:0000313" key="2">
    <source>
        <dbReference type="Proteomes" id="UP001596157"/>
    </source>
</evidence>
<keyword evidence="1" id="KW-0449">Lipoprotein</keyword>
<reference evidence="2" key="1">
    <citation type="journal article" date="2019" name="Int. J. Syst. Evol. Microbiol.">
        <title>The Global Catalogue of Microorganisms (GCM) 10K type strain sequencing project: providing services to taxonomists for standard genome sequencing and annotation.</title>
        <authorList>
            <consortium name="The Broad Institute Genomics Platform"/>
            <consortium name="The Broad Institute Genome Sequencing Center for Infectious Disease"/>
            <person name="Wu L."/>
            <person name="Ma J."/>
        </authorList>
    </citation>
    <scope>NUCLEOTIDE SEQUENCE [LARGE SCALE GENOMIC DNA]</scope>
    <source>
        <strain evidence="2">CCUG 59778</strain>
    </source>
</reference>
<dbReference type="Gene3D" id="2.50.20.10">
    <property type="entry name" value="Lipoprotein localisation LolA/LolB/LppX"/>
    <property type="match status" value="1"/>
</dbReference>
<comment type="caution">
    <text evidence="1">The sequence shown here is derived from an EMBL/GenBank/DDBJ whole genome shotgun (WGS) entry which is preliminary data.</text>
</comment>
<dbReference type="InterPro" id="IPR052944">
    <property type="entry name" value="Sporulation_related"/>
</dbReference>
<keyword evidence="2" id="KW-1185">Reference proteome</keyword>
<protein>
    <submittedName>
        <fullName evidence="1">Outer membrane lipoprotein carrier protein LolA</fullName>
    </submittedName>
</protein>
<sequence>MDRKRTALGIAAAGTATGVVGLVLLATPAGAGAAPPELPATTPEALVGSVLTAEVPAMAGTVQLTNDLGLPIPGLPSSDGHMARVFADGDGRFRVALEDSGSAERTIVADGVNTWIWDTADRSVTKFEGTGAAPDGVPTDKLADPATAARELVALMQKDSTITIDGTARVADRPVYQLVLTPKPTERTLLREVRVSVDEATRLPLRLEVLANGQAEPALSVGFAEFDTGAQDPALFRFTPPAGTTVTEGEADKPAKPAKGNELLDGVDLKVVGEGWDTVLVGKVPGEALSTPIPGGAGRGENTATGLLQQIGQEVTGPFGTGYAITTKVGTALVTTDGRVAVGAVPQQVLAEALAAK</sequence>
<dbReference type="PANTHER" id="PTHR37507:SF2">
    <property type="entry name" value="SPORULATION PROTEIN YDCC"/>
    <property type="match status" value="1"/>
</dbReference>
<dbReference type="Proteomes" id="UP001596157">
    <property type="component" value="Unassembled WGS sequence"/>
</dbReference>
<accession>A0ABW0EKI2</accession>
<organism evidence="1 2">
    <name type="scientific">Actinokineospora guangxiensis</name>
    <dbReference type="NCBI Taxonomy" id="1490288"/>
    <lineage>
        <taxon>Bacteria</taxon>
        <taxon>Bacillati</taxon>
        <taxon>Actinomycetota</taxon>
        <taxon>Actinomycetes</taxon>
        <taxon>Pseudonocardiales</taxon>
        <taxon>Pseudonocardiaceae</taxon>
        <taxon>Actinokineospora</taxon>
    </lineage>
</organism>
<dbReference type="PANTHER" id="PTHR37507">
    <property type="entry name" value="SPORULATION PROTEIN YDCC"/>
    <property type="match status" value="1"/>
</dbReference>
<gene>
    <name evidence="1" type="ORF">ACFPM7_09315</name>
</gene>
<dbReference type="InterPro" id="IPR029046">
    <property type="entry name" value="LolA/LolB/LppX"/>
</dbReference>
<dbReference type="RefSeq" id="WP_378245981.1">
    <property type="nucleotide sequence ID" value="NZ_JBHSKF010000003.1"/>
</dbReference>
<proteinExistence type="predicted"/>
<evidence type="ECO:0000313" key="1">
    <source>
        <dbReference type="EMBL" id="MFC5287246.1"/>
    </source>
</evidence>
<name>A0ABW0EKI2_9PSEU</name>